<keyword evidence="2" id="KW-0479">Metal-binding</keyword>
<dbReference type="Gene3D" id="1.10.630.10">
    <property type="entry name" value="Cytochrome P450"/>
    <property type="match status" value="1"/>
</dbReference>
<dbReference type="RefSeq" id="WP_343979237.1">
    <property type="nucleotide sequence ID" value="NZ_BAAAJG010000011.1"/>
</dbReference>
<dbReference type="Proteomes" id="UP001597145">
    <property type="component" value="Unassembled WGS sequence"/>
</dbReference>
<keyword evidence="2" id="KW-0503">Monooxygenase</keyword>
<protein>
    <submittedName>
        <fullName evidence="3">Cytochrome P450</fullName>
    </submittedName>
</protein>
<name>A0ABW4FTT5_9PSEU</name>
<dbReference type="InterPro" id="IPR036396">
    <property type="entry name" value="Cyt_P450_sf"/>
</dbReference>
<evidence type="ECO:0000256" key="1">
    <source>
        <dbReference type="ARBA" id="ARBA00010617"/>
    </source>
</evidence>
<keyword evidence="2" id="KW-0349">Heme</keyword>
<dbReference type="PANTHER" id="PTHR46696:SF4">
    <property type="entry name" value="BIOTIN BIOSYNTHESIS CYTOCHROME P450"/>
    <property type="match status" value="1"/>
</dbReference>
<comment type="similarity">
    <text evidence="1 2">Belongs to the cytochrome P450 family.</text>
</comment>
<dbReference type="InterPro" id="IPR002397">
    <property type="entry name" value="Cyt_P450_B"/>
</dbReference>
<organism evidence="3 4">
    <name type="scientific">Pseudonocardia aurantiaca</name>
    <dbReference type="NCBI Taxonomy" id="75290"/>
    <lineage>
        <taxon>Bacteria</taxon>
        <taxon>Bacillati</taxon>
        <taxon>Actinomycetota</taxon>
        <taxon>Actinomycetes</taxon>
        <taxon>Pseudonocardiales</taxon>
        <taxon>Pseudonocardiaceae</taxon>
        <taxon>Pseudonocardia</taxon>
    </lineage>
</organism>
<evidence type="ECO:0000313" key="4">
    <source>
        <dbReference type="Proteomes" id="UP001597145"/>
    </source>
</evidence>
<evidence type="ECO:0000313" key="3">
    <source>
        <dbReference type="EMBL" id="MFD1533742.1"/>
    </source>
</evidence>
<proteinExistence type="inferred from homology"/>
<dbReference type="InterPro" id="IPR017972">
    <property type="entry name" value="Cyt_P450_CS"/>
</dbReference>
<keyword evidence="4" id="KW-1185">Reference proteome</keyword>
<dbReference type="SUPFAM" id="SSF48264">
    <property type="entry name" value="Cytochrome P450"/>
    <property type="match status" value="1"/>
</dbReference>
<dbReference type="Pfam" id="PF00067">
    <property type="entry name" value="p450"/>
    <property type="match status" value="1"/>
</dbReference>
<accession>A0ABW4FTT5</accession>
<evidence type="ECO:0000256" key="2">
    <source>
        <dbReference type="RuleBase" id="RU000461"/>
    </source>
</evidence>
<gene>
    <name evidence="3" type="ORF">ACFSCY_30435</name>
</gene>
<reference evidence="4" key="1">
    <citation type="journal article" date="2019" name="Int. J. Syst. Evol. Microbiol.">
        <title>The Global Catalogue of Microorganisms (GCM) 10K type strain sequencing project: providing services to taxonomists for standard genome sequencing and annotation.</title>
        <authorList>
            <consortium name="The Broad Institute Genomics Platform"/>
            <consortium name="The Broad Institute Genome Sequencing Center for Infectious Disease"/>
            <person name="Wu L."/>
            <person name="Ma J."/>
        </authorList>
    </citation>
    <scope>NUCLEOTIDE SEQUENCE [LARGE SCALE GENOMIC DNA]</scope>
    <source>
        <strain evidence="4">JCM 12165</strain>
    </source>
</reference>
<dbReference type="PANTHER" id="PTHR46696">
    <property type="entry name" value="P450, PUTATIVE (EUROFUNG)-RELATED"/>
    <property type="match status" value="1"/>
</dbReference>
<keyword evidence="2" id="KW-0408">Iron</keyword>
<dbReference type="InterPro" id="IPR001128">
    <property type="entry name" value="Cyt_P450"/>
</dbReference>
<keyword evidence="2" id="KW-0560">Oxidoreductase</keyword>
<sequence>MAAVTGIRQAIRWGLRHGLIRRAVERRVREGDLTARLMMDPDVIADPFAHYDSLREQGRLVDNTLVLNTAHHDVSTAILRSTDFGVVGGPSGRAPAALRHAVRAGGRGPLGPVEPPSMLATDPPDHTRYRKLVTRAFSARAVAALRSRTEEIAAALLDEMAAKGRRADLIDDYASLLPATVIAEMLGAPVEMRRQFLEWGAGGALSLDAGLTFRQFRGSERNLAALQDWMRGHFERIRRHPGEDILSTLVHAQSEEGRLTEDELTSIAMLLLAAGFETTVNLIGNGVALLTSNPDQLALLRAEPQRWPAAVDEVLRVDSPVQRTGRIAHRDTVVAGERISAGQVVVIMLGGANRDPAVFRDPNRFDVMRPNAGDHLAFSSGAHFCLGAGLARMEGEVGLRALFDRFPDLALDGAPHRRPTRVLRGYDAMPVRLSTADVDAATVDA</sequence>
<dbReference type="PROSITE" id="PS00086">
    <property type="entry name" value="CYTOCHROME_P450"/>
    <property type="match status" value="1"/>
</dbReference>
<dbReference type="PRINTS" id="PR00385">
    <property type="entry name" value="P450"/>
</dbReference>
<dbReference type="PRINTS" id="PR00359">
    <property type="entry name" value="BP450"/>
</dbReference>
<comment type="caution">
    <text evidence="3">The sequence shown here is derived from an EMBL/GenBank/DDBJ whole genome shotgun (WGS) entry which is preliminary data.</text>
</comment>
<dbReference type="EMBL" id="JBHUCP010000026">
    <property type="protein sequence ID" value="MFD1533742.1"/>
    <property type="molecule type" value="Genomic_DNA"/>
</dbReference>
<dbReference type="CDD" id="cd20625">
    <property type="entry name" value="CYP164-like"/>
    <property type="match status" value="1"/>
</dbReference>